<evidence type="ECO:0000313" key="1">
    <source>
        <dbReference type="EMBL" id="RNA28686.1"/>
    </source>
</evidence>
<sequence length="114" mass="13206">MKLKIVKCDLNDQFFVYYKESVRLEPELSHLPRPKLRQVQNIVNNYRCMSGSSNSISTVIDFIKENQYYDMLYIMIVLNLSDISLIRGLLAYSSPPGYACTNSPNRIFQCNNKA</sequence>
<comment type="caution">
    <text evidence="1">The sequence shown here is derived from an EMBL/GenBank/DDBJ whole genome shotgun (WGS) entry which is preliminary data.</text>
</comment>
<evidence type="ECO:0000313" key="2">
    <source>
        <dbReference type="Proteomes" id="UP000276133"/>
    </source>
</evidence>
<reference evidence="1 2" key="1">
    <citation type="journal article" date="2018" name="Sci. Rep.">
        <title>Genomic signatures of local adaptation to the degree of environmental predictability in rotifers.</title>
        <authorList>
            <person name="Franch-Gras L."/>
            <person name="Hahn C."/>
            <person name="Garcia-Roger E.M."/>
            <person name="Carmona M.J."/>
            <person name="Serra M."/>
            <person name="Gomez A."/>
        </authorList>
    </citation>
    <scope>NUCLEOTIDE SEQUENCE [LARGE SCALE GENOMIC DNA]</scope>
    <source>
        <strain evidence="1">HYR1</strain>
    </source>
</reference>
<name>A0A3M7RYU1_BRAPC</name>
<proteinExistence type="predicted"/>
<dbReference type="Proteomes" id="UP000276133">
    <property type="component" value="Unassembled WGS sequence"/>
</dbReference>
<accession>A0A3M7RYU1</accession>
<dbReference type="AlphaFoldDB" id="A0A3M7RYU1"/>
<keyword evidence="2" id="KW-1185">Reference proteome</keyword>
<protein>
    <submittedName>
        <fullName evidence="1">Uncharacterized protein</fullName>
    </submittedName>
</protein>
<organism evidence="1 2">
    <name type="scientific">Brachionus plicatilis</name>
    <name type="common">Marine rotifer</name>
    <name type="synonym">Brachionus muelleri</name>
    <dbReference type="NCBI Taxonomy" id="10195"/>
    <lineage>
        <taxon>Eukaryota</taxon>
        <taxon>Metazoa</taxon>
        <taxon>Spiralia</taxon>
        <taxon>Gnathifera</taxon>
        <taxon>Rotifera</taxon>
        <taxon>Eurotatoria</taxon>
        <taxon>Monogononta</taxon>
        <taxon>Pseudotrocha</taxon>
        <taxon>Ploima</taxon>
        <taxon>Brachionidae</taxon>
        <taxon>Brachionus</taxon>
    </lineage>
</organism>
<dbReference type="EMBL" id="REGN01002353">
    <property type="protein sequence ID" value="RNA28686.1"/>
    <property type="molecule type" value="Genomic_DNA"/>
</dbReference>
<gene>
    <name evidence="1" type="ORF">BpHYR1_019078</name>
</gene>